<evidence type="ECO:0000256" key="2">
    <source>
        <dbReference type="SAM" id="Phobius"/>
    </source>
</evidence>
<protein>
    <recommendedName>
        <fullName evidence="5">SH3b domain-containing protein</fullName>
    </recommendedName>
</protein>
<keyword evidence="4" id="KW-1185">Reference proteome</keyword>
<feature type="compositionally biased region" description="Low complexity" evidence="1">
    <location>
        <begin position="54"/>
        <end position="68"/>
    </location>
</feature>
<accession>A0ABR9QYQ7</accession>
<keyword evidence="2" id="KW-0472">Membrane</keyword>
<feature type="transmembrane region" description="Helical" evidence="2">
    <location>
        <begin position="12"/>
        <end position="33"/>
    </location>
</feature>
<organism evidence="3 4">
    <name type="scientific">Gallibacter intestinalis</name>
    <dbReference type="NCBI Taxonomy" id="2779356"/>
    <lineage>
        <taxon>Bacteria</taxon>
        <taxon>Bacillati</taxon>
        <taxon>Bacillota</taxon>
        <taxon>Clostridia</taxon>
        <taxon>Eubacteriales</taxon>
        <taxon>Eubacteriaceae</taxon>
        <taxon>Gallibacter</taxon>
    </lineage>
</organism>
<feature type="compositionally biased region" description="Basic and acidic residues" evidence="1">
    <location>
        <begin position="73"/>
        <end position="82"/>
    </location>
</feature>
<feature type="compositionally biased region" description="Polar residues" evidence="1">
    <location>
        <begin position="85"/>
        <end position="107"/>
    </location>
</feature>
<keyword evidence="2" id="KW-0812">Transmembrane</keyword>
<name>A0ABR9QYQ7_9FIRM</name>
<evidence type="ECO:0000313" key="4">
    <source>
        <dbReference type="Proteomes" id="UP001516588"/>
    </source>
</evidence>
<feature type="transmembrane region" description="Helical" evidence="2">
    <location>
        <begin position="258"/>
        <end position="278"/>
    </location>
</feature>
<keyword evidence="2" id="KW-1133">Transmembrane helix</keyword>
<feature type="region of interest" description="Disordered" evidence="1">
    <location>
        <begin position="42"/>
        <end position="107"/>
    </location>
</feature>
<proteinExistence type="predicted"/>
<evidence type="ECO:0008006" key="5">
    <source>
        <dbReference type="Google" id="ProtNLM"/>
    </source>
</evidence>
<dbReference type="Proteomes" id="UP001516588">
    <property type="component" value="Unassembled WGS sequence"/>
</dbReference>
<dbReference type="RefSeq" id="WP_226385628.1">
    <property type="nucleotide sequence ID" value="NZ_JADCKA010000012.1"/>
</dbReference>
<evidence type="ECO:0000313" key="3">
    <source>
        <dbReference type="EMBL" id="MBE5035983.1"/>
    </source>
</evidence>
<feature type="compositionally biased region" description="Polar residues" evidence="1">
    <location>
        <begin position="42"/>
        <end position="53"/>
    </location>
</feature>
<evidence type="ECO:0000256" key="1">
    <source>
        <dbReference type="SAM" id="MobiDB-lite"/>
    </source>
</evidence>
<dbReference type="EMBL" id="JADCKA010000012">
    <property type="protein sequence ID" value="MBE5035983.1"/>
    <property type="molecule type" value="Genomic_DNA"/>
</dbReference>
<feature type="transmembrane region" description="Helical" evidence="2">
    <location>
        <begin position="290"/>
        <end position="312"/>
    </location>
</feature>
<comment type="caution">
    <text evidence="3">The sequence shown here is derived from an EMBL/GenBank/DDBJ whole genome shotgun (WGS) entry which is preliminary data.</text>
</comment>
<reference evidence="3 4" key="1">
    <citation type="submission" date="2020-10" db="EMBL/GenBank/DDBJ databases">
        <title>ChiBAC.</title>
        <authorList>
            <person name="Zenner C."/>
            <person name="Hitch T.C.A."/>
            <person name="Clavel T."/>
        </authorList>
    </citation>
    <scope>NUCLEOTIDE SEQUENCE [LARGE SCALE GENOMIC DNA]</scope>
    <source>
        <strain evidence="3 4">DSM 108706</strain>
    </source>
</reference>
<gene>
    <name evidence="3" type="ORF">INF20_06825</name>
</gene>
<sequence length="465" mass="51747">MENNNQGKLRKAIIVILVLLILVAIALGISYLYRHMTESDNSKTSVPQSLISEQQTNDDNQNTVNDNNLSEKAGLENKDGGFDIHQNNNESADDNSAVTDGDATSNNQEAPYLELDKNNTYFNQKFQVRNMLPGDKVTEFFAVNVYHDKDVQLFFVSDVTEETKNLGNVLKLRVTELVSDKVLFDDTFSHINGKEFAQMIEASSDGESRLYYKAEAYLDTSVGNEYQGSLLNADFKWYIKDDGKSALTAKTGDNINLILWWTLGILAVTLAVLLMLGRKKESSNNSNKKIYTRIGVIAVLSLMLAATTYALISSVVTITDNSFQTGRIKIDLNGGKPVFGTAKDSHLNIEPGQTIKSDFYIENEGSADAWYRLYIQDATGELSDVLIFTISDENGNILYSGKASDIDKSKPFTDDNPLTPGEIRFFTMTVKMPESAGNEYQNEDLSFDITADAVQVRNNEGKEFE</sequence>